<dbReference type="GO" id="GO:0016117">
    <property type="term" value="P:carotenoid biosynthetic process"/>
    <property type="evidence" value="ECO:0007669"/>
    <property type="project" value="UniProtKB-KW"/>
</dbReference>
<dbReference type="KEGG" id="chyd:H4K34_00090"/>
<dbReference type="Gene3D" id="3.50.50.60">
    <property type="entry name" value="FAD/NAD(P)-binding domain"/>
    <property type="match status" value="2"/>
</dbReference>
<name>A0A7H0VEX4_9FLAO</name>
<evidence type="ECO:0000256" key="4">
    <source>
        <dbReference type="ARBA" id="ARBA00023002"/>
    </source>
</evidence>
<keyword evidence="3 5" id="KW-0125">Carotenoid biosynthesis</keyword>
<protein>
    <submittedName>
        <fullName evidence="7">Phytoene desaturase</fullName>
    </submittedName>
</protein>
<accession>A0A7H0VEX4</accession>
<dbReference type="InterPro" id="IPR002937">
    <property type="entry name" value="Amino_oxidase"/>
</dbReference>
<proteinExistence type="inferred from homology"/>
<feature type="domain" description="Amine oxidase" evidence="6">
    <location>
        <begin position="12"/>
        <end position="485"/>
    </location>
</feature>
<dbReference type="InterPro" id="IPR014105">
    <property type="entry name" value="Carotenoid/retinoid_OxRdtase"/>
</dbReference>
<evidence type="ECO:0000256" key="3">
    <source>
        <dbReference type="ARBA" id="ARBA00022746"/>
    </source>
</evidence>
<dbReference type="PANTHER" id="PTHR43734">
    <property type="entry name" value="PHYTOENE DESATURASE"/>
    <property type="match status" value="1"/>
</dbReference>
<evidence type="ECO:0000256" key="5">
    <source>
        <dbReference type="RuleBase" id="RU362075"/>
    </source>
</evidence>
<dbReference type="EMBL" id="CP060139">
    <property type="protein sequence ID" value="QNR24272.1"/>
    <property type="molecule type" value="Genomic_DNA"/>
</dbReference>
<keyword evidence="8" id="KW-1185">Reference proteome</keyword>
<dbReference type="GO" id="GO:0016491">
    <property type="term" value="F:oxidoreductase activity"/>
    <property type="evidence" value="ECO:0007669"/>
    <property type="project" value="UniProtKB-KW"/>
</dbReference>
<evidence type="ECO:0000313" key="7">
    <source>
        <dbReference type="EMBL" id="QNR24272.1"/>
    </source>
</evidence>
<reference evidence="7 8" key="1">
    <citation type="submission" date="2020-08" db="EMBL/GenBank/DDBJ databases">
        <title>Croceimicrobium hydrocarbonivorans gen. nov., sp. nov., a novel marine bacterium isolated from a bacterial consortium that degrades polyethylene terephthalate.</title>
        <authorList>
            <person name="Liu R."/>
        </authorList>
    </citation>
    <scope>NUCLEOTIDE SEQUENCE [LARGE SCALE GENOMIC DNA]</scope>
    <source>
        <strain evidence="7 8">A20-9</strain>
    </source>
</reference>
<dbReference type="NCBIfam" id="TIGR02734">
    <property type="entry name" value="crtI_fam"/>
    <property type="match status" value="1"/>
</dbReference>
<evidence type="ECO:0000259" key="6">
    <source>
        <dbReference type="Pfam" id="PF01593"/>
    </source>
</evidence>
<gene>
    <name evidence="7" type="primary">crtI</name>
    <name evidence="7" type="ORF">H4K34_00090</name>
</gene>
<dbReference type="AlphaFoldDB" id="A0A7H0VEX4"/>
<dbReference type="InterPro" id="IPR054840">
    <property type="entry name" value="hydcarot_desat_CrtD"/>
</dbReference>
<comment type="pathway">
    <text evidence="1 5">Carotenoid biosynthesis.</text>
</comment>
<dbReference type="PANTHER" id="PTHR43734:SF7">
    <property type="entry name" value="4,4'-DIAPONEUROSPORENE OXYGENASE"/>
    <property type="match status" value="1"/>
</dbReference>
<sequence length="492" mass="55747">MANKAIVIGSGIAGLATAARLASKGYQVQVFEASAQPGGKLGLIGDERYRFDSGPSLFTLPQLIDQLIHDCGREPRDYFNYYQKDTACHYFWPDGTFIKAYADKEAFAEEVQSRLQVPAQKLLSYLKRSAFIYRYTEKVFLRRSLHRFKSYLHRDTLASIIRMPRLGLGGSLHRYNHKMLQHPKLVQLFDRFATYNGSDPFQTPGVMSSIPHLEHNIGTFYPKGGMHQIARSIYQLALDLGVEFHFNTKVERILSKNAKAYAVQVGNEIHEADVIISNMDVVPTYRYLMPQEKAPEKTLQQERSSSALIFYWGIKKEFPQLDLHNIFFSADYEQEFKAIFQEQTIGDDPTIYLNISSKEGEGDAPEGCENWFILINAPGNTGQDWDALIPKVRRQVLDKLSASLNVDIESLIEYEDYLDPRRIESRTSSYQGSLYGAGSNDTFSAFLRHPNFSRYLQGLYFCGGSVHPGGGIPLCLMGAEITANLIEEDYAN</sequence>
<dbReference type="SUPFAM" id="SSF51905">
    <property type="entry name" value="FAD/NAD(P)-binding domain"/>
    <property type="match status" value="1"/>
</dbReference>
<dbReference type="Proteomes" id="UP000516305">
    <property type="component" value="Chromosome"/>
</dbReference>
<evidence type="ECO:0000256" key="2">
    <source>
        <dbReference type="ARBA" id="ARBA00006046"/>
    </source>
</evidence>
<organism evidence="7 8">
    <name type="scientific">Croceimicrobium hydrocarbonivorans</name>
    <dbReference type="NCBI Taxonomy" id="2761580"/>
    <lineage>
        <taxon>Bacteria</taxon>
        <taxon>Pseudomonadati</taxon>
        <taxon>Bacteroidota</taxon>
        <taxon>Flavobacteriia</taxon>
        <taxon>Flavobacteriales</taxon>
        <taxon>Owenweeksiaceae</taxon>
        <taxon>Croceimicrobium</taxon>
    </lineage>
</organism>
<dbReference type="NCBIfam" id="NF042421">
    <property type="entry name" value="hydcarot_desat_CrtD"/>
    <property type="match status" value="1"/>
</dbReference>
<keyword evidence="4 5" id="KW-0560">Oxidoreductase</keyword>
<evidence type="ECO:0000256" key="1">
    <source>
        <dbReference type="ARBA" id="ARBA00004829"/>
    </source>
</evidence>
<evidence type="ECO:0000313" key="8">
    <source>
        <dbReference type="Proteomes" id="UP000516305"/>
    </source>
</evidence>
<dbReference type="InterPro" id="IPR036188">
    <property type="entry name" value="FAD/NAD-bd_sf"/>
</dbReference>
<comment type="similarity">
    <text evidence="2 5">Belongs to the carotenoid/retinoid oxidoreductase family.</text>
</comment>
<dbReference type="Pfam" id="PF01593">
    <property type="entry name" value="Amino_oxidase"/>
    <property type="match status" value="1"/>
</dbReference>
<dbReference type="RefSeq" id="WP_210758799.1">
    <property type="nucleotide sequence ID" value="NZ_CP060139.1"/>
</dbReference>